<name>A0ABP7WFJ1_9ACTN</name>
<dbReference type="EMBL" id="BAAAZG010000040">
    <property type="protein sequence ID" value="GAA4087329.1"/>
    <property type="molecule type" value="Genomic_DNA"/>
</dbReference>
<evidence type="ECO:0000313" key="1">
    <source>
        <dbReference type="EMBL" id="GAA4087329.1"/>
    </source>
</evidence>
<comment type="caution">
    <text evidence="1">The sequence shown here is derived from an EMBL/GenBank/DDBJ whole genome shotgun (WGS) entry which is preliminary data.</text>
</comment>
<reference evidence="2" key="1">
    <citation type="journal article" date="2019" name="Int. J. Syst. Evol. Microbiol.">
        <title>The Global Catalogue of Microorganisms (GCM) 10K type strain sequencing project: providing services to taxonomists for standard genome sequencing and annotation.</title>
        <authorList>
            <consortium name="The Broad Institute Genomics Platform"/>
            <consortium name="The Broad Institute Genome Sequencing Center for Infectious Disease"/>
            <person name="Wu L."/>
            <person name="Ma J."/>
        </authorList>
    </citation>
    <scope>NUCLEOTIDE SEQUENCE [LARGE SCALE GENOMIC DNA]</scope>
    <source>
        <strain evidence="2">JCM 16702</strain>
    </source>
</reference>
<organism evidence="1 2">
    <name type="scientific">Actinomadura miaoliensis</name>
    <dbReference type="NCBI Taxonomy" id="430685"/>
    <lineage>
        <taxon>Bacteria</taxon>
        <taxon>Bacillati</taxon>
        <taxon>Actinomycetota</taxon>
        <taxon>Actinomycetes</taxon>
        <taxon>Streptosporangiales</taxon>
        <taxon>Thermomonosporaceae</taxon>
        <taxon>Actinomadura</taxon>
    </lineage>
</organism>
<proteinExistence type="predicted"/>
<keyword evidence="2" id="KW-1185">Reference proteome</keyword>
<sequence>MRLAEWCAARWPWIEWDVRRYGEAGANVVASAGGRGGTLIYSHLDTSLSGDPAQDRPITGRTDDPGPLTVHDGLVEGFGLGVARAPAAAALAGFVDAARSGRASPRLLLAGSGTHRSTLTGAAGRRRSTGLDHFLAEESDDLPAAAIIAKCGPPTLLWEEPGALYLRLRIRGGQGAVLVRDSARPPGGVLAHAAPVIEAVERWRAAYVASHTAPGTQVGPAAGLGSLTGGRPDKPDLFPAVLEAGIYVVTVPGARPDDIADDLAGHVRAACADGPLAACAVEVDHDEVHPAAATARYAPIVRAARAAWREEFGGEPPPISGWTGSTDGVVLRSHGVDTVRLGPSARPSAADPRRDVLDLGSLTAYSRLYAAIAQSPQS</sequence>
<evidence type="ECO:0000313" key="2">
    <source>
        <dbReference type="Proteomes" id="UP001500683"/>
    </source>
</evidence>
<gene>
    <name evidence="1" type="ORF">GCM10022214_54470</name>
</gene>
<dbReference type="SUPFAM" id="SSF53187">
    <property type="entry name" value="Zn-dependent exopeptidases"/>
    <property type="match status" value="1"/>
</dbReference>
<evidence type="ECO:0008006" key="3">
    <source>
        <dbReference type="Google" id="ProtNLM"/>
    </source>
</evidence>
<dbReference type="Proteomes" id="UP001500683">
    <property type="component" value="Unassembled WGS sequence"/>
</dbReference>
<accession>A0ABP7WFJ1</accession>
<dbReference type="Gene3D" id="3.40.630.10">
    <property type="entry name" value="Zn peptidases"/>
    <property type="match status" value="2"/>
</dbReference>
<protein>
    <recommendedName>
        <fullName evidence="3">M20/M25/M40 family metallo-hydrolase</fullName>
    </recommendedName>
</protein>